<dbReference type="Proteomes" id="UP000185783">
    <property type="component" value="Unassembled WGS sequence"/>
</dbReference>
<dbReference type="EMBL" id="LVVZ01000005">
    <property type="protein sequence ID" value="OKL45408.1"/>
    <property type="molecule type" value="Genomic_DNA"/>
</dbReference>
<dbReference type="AlphaFoldDB" id="A0A1U7JL40"/>
<dbReference type="SMART" id="SM00271">
    <property type="entry name" value="DnaJ"/>
    <property type="match status" value="1"/>
</dbReference>
<keyword evidence="3" id="KW-1185">Reference proteome</keyword>
<dbReference type="PROSITE" id="PS50076">
    <property type="entry name" value="DNAJ_2"/>
    <property type="match status" value="1"/>
</dbReference>
<evidence type="ECO:0000313" key="2">
    <source>
        <dbReference type="EMBL" id="OKL45408.1"/>
    </source>
</evidence>
<reference evidence="2 3" key="1">
    <citation type="submission" date="2016-03" db="EMBL/GenBank/DDBJ databases">
        <title>Genome sequence of Nesiotobacter sp. nov., a moderately halophilic alphaproteobacterium isolated from the Yellow Sea, China.</title>
        <authorList>
            <person name="Zhang G."/>
            <person name="Zhang R."/>
        </authorList>
    </citation>
    <scope>NUCLEOTIDE SEQUENCE [LARGE SCALE GENOMIC DNA]</scope>
    <source>
        <strain evidence="2 3">WB1-6</strain>
    </source>
</reference>
<dbReference type="OrthoDB" id="9782583at2"/>
<proteinExistence type="predicted"/>
<dbReference type="SUPFAM" id="SSF158682">
    <property type="entry name" value="TerB-like"/>
    <property type="match status" value="1"/>
</dbReference>
<dbReference type="InterPro" id="IPR029024">
    <property type="entry name" value="TerB-like"/>
</dbReference>
<evidence type="ECO:0000313" key="3">
    <source>
        <dbReference type="Proteomes" id="UP000185783"/>
    </source>
</evidence>
<dbReference type="Gene3D" id="1.10.287.110">
    <property type="entry name" value="DnaJ domain"/>
    <property type="match status" value="1"/>
</dbReference>
<dbReference type="Gene3D" id="1.10.3680.10">
    <property type="entry name" value="TerB-like"/>
    <property type="match status" value="1"/>
</dbReference>
<accession>A0A1U7JL40</accession>
<evidence type="ECO:0000259" key="1">
    <source>
        <dbReference type="PROSITE" id="PS50076"/>
    </source>
</evidence>
<dbReference type="RefSeq" id="WP_028480090.1">
    <property type="nucleotide sequence ID" value="NZ_LVVZ01000005.1"/>
</dbReference>
<protein>
    <submittedName>
        <fullName evidence="2">Molecular chaperone DjlA</fullName>
    </submittedName>
</protein>
<dbReference type="CDD" id="cd07316">
    <property type="entry name" value="terB_like_DjlA"/>
    <property type="match status" value="1"/>
</dbReference>
<dbReference type="InterPro" id="IPR007791">
    <property type="entry name" value="DjlA_N"/>
</dbReference>
<dbReference type="InterPro" id="IPR036869">
    <property type="entry name" value="J_dom_sf"/>
</dbReference>
<dbReference type="InterPro" id="IPR001623">
    <property type="entry name" value="DnaJ_domain"/>
</dbReference>
<dbReference type="Pfam" id="PF05099">
    <property type="entry name" value="TerB"/>
    <property type="match status" value="1"/>
</dbReference>
<dbReference type="CDD" id="cd06257">
    <property type="entry name" value="DnaJ"/>
    <property type="match status" value="1"/>
</dbReference>
<sequence length="230" mass="25855">MDIWSRLSAIVAALQNSSAQLADKMQQLIRSMGEARRSVAFTAAMIALSAKMAKADGVVTTDEIIAFYDLFEIPEGEERNVARLFSLAQQDVAGYELYAEKLYQLLQDDPQTCVDVLDGLFYIAKADGIVHEAELAYLEHVASIFQVDGYSFNRIKARHIRGQYDPYVVLGVDPEISDLELQKVYRQEVRETHPDRLIGRGVPEEFVRIANERLAVLNAAYAQLRAERGL</sequence>
<organism evidence="2 3">
    <name type="scientific">Pseudovibrio exalbescens</name>
    <dbReference type="NCBI Taxonomy" id="197461"/>
    <lineage>
        <taxon>Bacteria</taxon>
        <taxon>Pseudomonadati</taxon>
        <taxon>Pseudomonadota</taxon>
        <taxon>Alphaproteobacteria</taxon>
        <taxon>Hyphomicrobiales</taxon>
        <taxon>Stappiaceae</taxon>
        <taxon>Pseudovibrio</taxon>
    </lineage>
</organism>
<dbReference type="SUPFAM" id="SSF46565">
    <property type="entry name" value="Chaperone J-domain"/>
    <property type="match status" value="1"/>
</dbReference>
<gene>
    <name evidence="2" type="ORF">A3843_03550</name>
</gene>
<feature type="domain" description="J" evidence="1">
    <location>
        <begin position="165"/>
        <end position="229"/>
    </location>
</feature>
<dbReference type="STRING" id="197461.A3843_03550"/>
<comment type="caution">
    <text evidence="2">The sequence shown here is derived from an EMBL/GenBank/DDBJ whole genome shotgun (WGS) entry which is preliminary data.</text>
</comment>
<name>A0A1U7JL40_9HYPH</name>